<dbReference type="EMBL" id="VIXA01000001">
    <property type="protein sequence ID" value="TWG28248.1"/>
    <property type="molecule type" value="Genomic_DNA"/>
</dbReference>
<name>A0A561WWL7_9ACTN</name>
<accession>A0A561WWL7</accession>
<gene>
    <name evidence="1" type="ORF">FHX75_111399</name>
</gene>
<dbReference type="AlphaFoldDB" id="A0A561WWL7"/>
<organism evidence="1 2">
    <name type="scientific">Micromonospora palomenae</name>
    <dbReference type="NCBI Taxonomy" id="1461247"/>
    <lineage>
        <taxon>Bacteria</taxon>
        <taxon>Bacillati</taxon>
        <taxon>Actinomycetota</taxon>
        <taxon>Actinomycetes</taxon>
        <taxon>Micromonosporales</taxon>
        <taxon>Micromonosporaceae</taxon>
        <taxon>Micromonospora</taxon>
    </lineage>
</organism>
<evidence type="ECO:0000313" key="1">
    <source>
        <dbReference type="EMBL" id="TWG28248.1"/>
    </source>
</evidence>
<dbReference type="RefSeq" id="WP_154937238.1">
    <property type="nucleotide sequence ID" value="NZ_VIXA01000001.1"/>
</dbReference>
<keyword evidence="2" id="KW-1185">Reference proteome</keyword>
<comment type="caution">
    <text evidence="1">The sequence shown here is derived from an EMBL/GenBank/DDBJ whole genome shotgun (WGS) entry which is preliminary data.</text>
</comment>
<reference evidence="1 2" key="1">
    <citation type="submission" date="2019-06" db="EMBL/GenBank/DDBJ databases">
        <title>Sequencing the genomes of 1000 actinobacteria strains.</title>
        <authorList>
            <person name="Klenk H.-P."/>
        </authorList>
    </citation>
    <scope>NUCLEOTIDE SEQUENCE [LARGE SCALE GENOMIC DNA]</scope>
    <source>
        <strain evidence="1 2">DSM 102131</strain>
    </source>
</reference>
<dbReference type="OrthoDB" id="5144503at2"/>
<dbReference type="Proteomes" id="UP000319927">
    <property type="component" value="Unassembled WGS sequence"/>
</dbReference>
<protein>
    <submittedName>
        <fullName evidence="1">Uncharacterized protein</fullName>
    </submittedName>
</protein>
<evidence type="ECO:0000313" key="2">
    <source>
        <dbReference type="Proteomes" id="UP000319927"/>
    </source>
</evidence>
<proteinExistence type="predicted"/>
<sequence>MTDSNQYIELEPDEIELDQDDEFYWRQCHPTYLDGGVPSVQMFCESTGDNGKISGARSLKATAQLAYEERMQRGGQTAGTWGVTVAEITTAGTRAVDDSATGSTLPTGHTYVDYRHLDTKPSLRAVRSMLHQAAVARPRQWPPIE</sequence>